<evidence type="ECO:0000313" key="4">
    <source>
        <dbReference type="EMBL" id="SEE18714.1"/>
    </source>
</evidence>
<dbReference type="GO" id="GO:0016787">
    <property type="term" value="F:hydrolase activity"/>
    <property type="evidence" value="ECO:0007669"/>
    <property type="project" value="InterPro"/>
</dbReference>
<dbReference type="AlphaFoldDB" id="A0A1H5GT68"/>
<dbReference type="PROSITE" id="PS51747">
    <property type="entry name" value="CYT_DCMP_DEAMINASES_2"/>
    <property type="match status" value="1"/>
</dbReference>
<dbReference type="InterPro" id="IPR016193">
    <property type="entry name" value="Cytidine_deaminase-like"/>
</dbReference>
<keyword evidence="5" id="KW-1185">Reference proteome</keyword>
<dbReference type="PANTHER" id="PTHR11079">
    <property type="entry name" value="CYTOSINE DEAMINASE FAMILY MEMBER"/>
    <property type="match status" value="1"/>
</dbReference>
<sequence>MKSAYADLLQHAPPSQKPADTWARLCCEQALWAVEQGCYGLGAVLVNQNQERLCSARNKVFVDGHYNSAAHAEMLLLDQLEAEYPEQDRSALTLYVSLQPCLMCYGRILLAGITRVRYLARDKPGGFNGKHLPAAWAELAASTYTSMHRMATGSNWLRRRSARYKTVRRCVSAWLLPGVASRKPKPSAELPALTQISPLTPARLRACAPVSAIWAPDTDIPAE</sequence>
<accession>A0A1H5GT68</accession>
<dbReference type="GO" id="GO:0008270">
    <property type="term" value="F:zinc ion binding"/>
    <property type="evidence" value="ECO:0007669"/>
    <property type="project" value="InterPro"/>
</dbReference>
<organism evidence="4 5">
    <name type="scientific">Pseudomonas anguilliseptica</name>
    <dbReference type="NCBI Taxonomy" id="53406"/>
    <lineage>
        <taxon>Bacteria</taxon>
        <taxon>Pseudomonadati</taxon>
        <taxon>Pseudomonadota</taxon>
        <taxon>Gammaproteobacteria</taxon>
        <taxon>Pseudomonadales</taxon>
        <taxon>Pseudomonadaceae</taxon>
        <taxon>Pseudomonas</taxon>
    </lineage>
</organism>
<evidence type="ECO:0000259" key="3">
    <source>
        <dbReference type="PROSITE" id="PS51747"/>
    </source>
</evidence>
<dbReference type="Gene3D" id="3.40.140.10">
    <property type="entry name" value="Cytidine Deaminase, domain 2"/>
    <property type="match status" value="1"/>
</dbReference>
<dbReference type="Proteomes" id="UP000242849">
    <property type="component" value="Unassembled WGS sequence"/>
</dbReference>
<evidence type="ECO:0000313" key="5">
    <source>
        <dbReference type="Proteomes" id="UP000242849"/>
    </source>
</evidence>
<protein>
    <submittedName>
        <fullName evidence="4">tRNA(Arg) A34 adenosine deaminase TadA</fullName>
    </submittedName>
</protein>
<dbReference type="InterPro" id="IPR016192">
    <property type="entry name" value="APOBEC/CMP_deaminase_Zn-bd"/>
</dbReference>
<dbReference type="STRING" id="53406.SAMN05421553_4226"/>
<evidence type="ECO:0000256" key="1">
    <source>
        <dbReference type="ARBA" id="ARBA00022723"/>
    </source>
</evidence>
<gene>
    <name evidence="4" type="ORF">SAMN05421553_4226</name>
</gene>
<keyword evidence="2" id="KW-0862">Zinc</keyword>
<dbReference type="EMBL" id="FNSC01000001">
    <property type="protein sequence ID" value="SEE18714.1"/>
    <property type="molecule type" value="Genomic_DNA"/>
</dbReference>
<dbReference type="InterPro" id="IPR002125">
    <property type="entry name" value="CMP_dCMP_dom"/>
</dbReference>
<proteinExistence type="predicted"/>
<feature type="domain" description="CMP/dCMP-type deaminase" evidence="3">
    <location>
        <begin position="17"/>
        <end position="139"/>
    </location>
</feature>
<keyword evidence="1" id="KW-0479">Metal-binding</keyword>
<dbReference type="CDD" id="cd01285">
    <property type="entry name" value="nucleoside_deaminase"/>
    <property type="match status" value="1"/>
</dbReference>
<reference evidence="5" key="1">
    <citation type="submission" date="2016-10" db="EMBL/GenBank/DDBJ databases">
        <authorList>
            <person name="Varghese N."/>
            <person name="Submissions S."/>
        </authorList>
    </citation>
    <scope>NUCLEOTIDE SEQUENCE [LARGE SCALE GENOMIC DNA]</scope>
    <source>
        <strain evidence="5">DSM 12111</strain>
    </source>
</reference>
<dbReference type="PANTHER" id="PTHR11079:SF162">
    <property type="entry name" value="RIBOFLAVIN BIOSYNTHESIS PROTEIN PYRD, CHLOROPLASTIC"/>
    <property type="match status" value="1"/>
</dbReference>
<dbReference type="RefSeq" id="WP_244161225.1">
    <property type="nucleotide sequence ID" value="NZ_CP156749.1"/>
</dbReference>
<dbReference type="PROSITE" id="PS00903">
    <property type="entry name" value="CYT_DCMP_DEAMINASES_1"/>
    <property type="match status" value="1"/>
</dbReference>
<dbReference type="Pfam" id="PF00383">
    <property type="entry name" value="dCMP_cyt_deam_1"/>
    <property type="match status" value="1"/>
</dbReference>
<dbReference type="SUPFAM" id="SSF53927">
    <property type="entry name" value="Cytidine deaminase-like"/>
    <property type="match status" value="1"/>
</dbReference>
<name>A0A1H5GT68_PSEAG</name>
<evidence type="ECO:0000256" key="2">
    <source>
        <dbReference type="ARBA" id="ARBA00022833"/>
    </source>
</evidence>